<dbReference type="PANTHER" id="PTHR24293:SF0">
    <property type="entry name" value="CYP46A1 PROTEIN-RELATED"/>
    <property type="match status" value="1"/>
</dbReference>
<dbReference type="Pfam" id="PF00067">
    <property type="entry name" value="p450"/>
    <property type="match status" value="1"/>
</dbReference>
<dbReference type="Proteomes" id="UP000683360">
    <property type="component" value="Unassembled WGS sequence"/>
</dbReference>
<dbReference type="EMBL" id="CAJPWZ010002318">
    <property type="protein sequence ID" value="CAG2235420.1"/>
    <property type="molecule type" value="Genomic_DNA"/>
</dbReference>
<dbReference type="Gene3D" id="1.10.630.10">
    <property type="entry name" value="Cytochrome P450"/>
    <property type="match status" value="1"/>
</dbReference>
<comment type="similarity">
    <text evidence="1">Belongs to the cytochrome P450 family.</text>
</comment>
<comment type="caution">
    <text evidence="3">The sequence shown here is derived from an EMBL/GenBank/DDBJ whole genome shotgun (WGS) entry which is preliminary data.</text>
</comment>
<keyword evidence="4" id="KW-1185">Reference proteome</keyword>
<dbReference type="SUPFAM" id="SSF48264">
    <property type="entry name" value="Cytochrome P450"/>
    <property type="match status" value="1"/>
</dbReference>
<dbReference type="CDD" id="cd20613">
    <property type="entry name" value="CYP46A1-like"/>
    <property type="match status" value="1"/>
</dbReference>
<keyword evidence="2" id="KW-0408">Iron</keyword>
<keyword evidence="2" id="KW-0349">Heme</keyword>
<proteinExistence type="inferred from homology"/>
<name>A0A8S3TPH5_MYTED</name>
<organism evidence="3 4">
    <name type="scientific">Mytilus edulis</name>
    <name type="common">Blue mussel</name>
    <dbReference type="NCBI Taxonomy" id="6550"/>
    <lineage>
        <taxon>Eukaryota</taxon>
        <taxon>Metazoa</taxon>
        <taxon>Spiralia</taxon>
        <taxon>Lophotrochozoa</taxon>
        <taxon>Mollusca</taxon>
        <taxon>Bivalvia</taxon>
        <taxon>Autobranchia</taxon>
        <taxon>Pteriomorphia</taxon>
        <taxon>Mytilida</taxon>
        <taxon>Mytiloidea</taxon>
        <taxon>Mytilidae</taxon>
        <taxon>Mytilinae</taxon>
        <taxon>Mytilus</taxon>
    </lineage>
</organism>
<accession>A0A8S3TPH5</accession>
<dbReference type="GO" id="GO:0006707">
    <property type="term" value="P:cholesterol catabolic process"/>
    <property type="evidence" value="ECO:0007669"/>
    <property type="project" value="InterPro"/>
</dbReference>
<dbReference type="PRINTS" id="PR00385">
    <property type="entry name" value="P450"/>
</dbReference>
<keyword evidence="2" id="KW-0479">Metal-binding</keyword>
<gene>
    <name evidence="3" type="ORF">MEDL_47913</name>
</gene>
<dbReference type="PANTHER" id="PTHR24293">
    <property type="entry name" value="CYTOCHROME P450 FAMILY 46 SUBFAMILY A"/>
    <property type="match status" value="1"/>
</dbReference>
<dbReference type="OrthoDB" id="6057220at2759"/>
<dbReference type="GO" id="GO:0020037">
    <property type="term" value="F:heme binding"/>
    <property type="evidence" value="ECO:0007669"/>
    <property type="project" value="InterPro"/>
</dbReference>
<evidence type="ECO:0000256" key="2">
    <source>
        <dbReference type="PIRSR" id="PIRSR602401-1"/>
    </source>
</evidence>
<dbReference type="AlphaFoldDB" id="A0A8S3TPH5"/>
<protein>
    <submittedName>
        <fullName evidence="3">CYP46A1</fullName>
        <ecNumber evidence="3">1.14.14.25</ecNumber>
    </submittedName>
</protein>
<comment type="cofactor">
    <cofactor evidence="2">
        <name>heme</name>
        <dbReference type="ChEBI" id="CHEBI:30413"/>
    </cofactor>
</comment>
<evidence type="ECO:0000313" key="4">
    <source>
        <dbReference type="Proteomes" id="UP000683360"/>
    </source>
</evidence>
<keyword evidence="3" id="KW-0560">Oxidoreductase</keyword>
<feature type="binding site" description="axial binding residue" evidence="2">
    <location>
        <position position="433"/>
    </location>
    <ligand>
        <name>heme</name>
        <dbReference type="ChEBI" id="CHEBI:30413"/>
    </ligand>
    <ligandPart>
        <name>Fe</name>
        <dbReference type="ChEBI" id="CHEBI:18248"/>
    </ligandPart>
</feature>
<dbReference type="InterPro" id="IPR036396">
    <property type="entry name" value="Cyt_P450_sf"/>
</dbReference>
<reference evidence="3" key="1">
    <citation type="submission" date="2021-03" db="EMBL/GenBank/DDBJ databases">
        <authorList>
            <person name="Bekaert M."/>
        </authorList>
    </citation>
    <scope>NUCLEOTIDE SEQUENCE</scope>
</reference>
<dbReference type="GO" id="GO:0033781">
    <property type="term" value="F:cholesterol 24-hydroxylase activity"/>
    <property type="evidence" value="ECO:0007669"/>
    <property type="project" value="UniProtKB-EC"/>
</dbReference>
<dbReference type="EC" id="1.14.14.25" evidence="3"/>
<dbReference type="InterPro" id="IPR002401">
    <property type="entry name" value="Cyt_P450_E_grp-I"/>
</dbReference>
<dbReference type="InterPro" id="IPR001128">
    <property type="entry name" value="Cyt_P450"/>
</dbReference>
<evidence type="ECO:0000313" key="3">
    <source>
        <dbReference type="EMBL" id="CAG2235420.1"/>
    </source>
</evidence>
<dbReference type="InterPro" id="IPR039983">
    <property type="entry name" value="CYP46A1"/>
</dbReference>
<sequence>MTFLAVCIAYAAYRINELHKMYDHIPGPERTSFWTGNLNYITTADKEGKHFGDLLLDLVKKYGHTFKLILISKPLVVSVNQEAVKELLVTGGHKKSDDIYKRASKVFGKRCLGNGLVTETNNEKWSLKRNLMNPAFKREYLIELMGPFNECVDKLIVQLHKLAADKSPVCMMTQFSRTTLDVLSKVAFDKEVNSLENDDNQFPTAIRSIMDGMSIKKLSPYVQNSPTYWFYRRNVRKSVELIRETGKQWITERIQAINNDETVPNDILTHTVKMIGENTDLDFEEIIDDFCTFFIAGQDTISTATTFAVMFLVQNPDKMKKLVDDIDTVVGSKAKIDYNDLGKMNYLDMVWKETLRLYPPSISTVRETEKDFVIDGIYIPCGTDINLSTYISSRLPEFNDRPLEFLPERFEPDSPIKPSIYTYYPFTLGPRICLGQQFAKIEGKLILAKLFQNFEVRLEPGQSLHVVLESTLKLKDGLKCFLVPRLKNKKNDNYGQKHFPPLTNIAQDRPSVTYPSDSTCGIPTRNAYCISSIYKASIDQCVQDFCVQSCPNRTSLPLHTDLLIGISLGFRECVITDKFNKKPESSLGEFSTYFMKLGPDCYITPSVTPPIYGEGAVTFTVWVWREEENYG</sequence>
<dbReference type="PRINTS" id="PR00463">
    <property type="entry name" value="EP450I"/>
</dbReference>
<evidence type="ECO:0000256" key="1">
    <source>
        <dbReference type="ARBA" id="ARBA00010617"/>
    </source>
</evidence>
<dbReference type="GO" id="GO:0005506">
    <property type="term" value="F:iron ion binding"/>
    <property type="evidence" value="ECO:0007669"/>
    <property type="project" value="InterPro"/>
</dbReference>